<organism evidence="1 2">
    <name type="scientific">Cinchona calisaya</name>
    <dbReference type="NCBI Taxonomy" id="153742"/>
    <lineage>
        <taxon>Eukaryota</taxon>
        <taxon>Viridiplantae</taxon>
        <taxon>Streptophyta</taxon>
        <taxon>Embryophyta</taxon>
        <taxon>Tracheophyta</taxon>
        <taxon>Spermatophyta</taxon>
        <taxon>Magnoliopsida</taxon>
        <taxon>eudicotyledons</taxon>
        <taxon>Gunneridae</taxon>
        <taxon>Pentapetalae</taxon>
        <taxon>asterids</taxon>
        <taxon>lamiids</taxon>
        <taxon>Gentianales</taxon>
        <taxon>Rubiaceae</taxon>
        <taxon>Cinchonoideae</taxon>
        <taxon>Cinchoneae</taxon>
        <taxon>Cinchona</taxon>
    </lineage>
</organism>
<gene>
    <name evidence="1" type="ORF">ACH5RR_015170</name>
</gene>
<proteinExistence type="predicted"/>
<keyword evidence="2" id="KW-1185">Reference proteome</keyword>
<comment type="caution">
    <text evidence="1">The sequence shown here is derived from an EMBL/GenBank/DDBJ whole genome shotgun (WGS) entry which is preliminary data.</text>
</comment>
<evidence type="ECO:0000313" key="1">
    <source>
        <dbReference type="EMBL" id="KAL3522336.1"/>
    </source>
</evidence>
<name>A0ABD2ZSE0_9GENT</name>
<evidence type="ECO:0000313" key="2">
    <source>
        <dbReference type="Proteomes" id="UP001630127"/>
    </source>
</evidence>
<dbReference type="EMBL" id="JBJUIK010000007">
    <property type="protein sequence ID" value="KAL3522336.1"/>
    <property type="molecule type" value="Genomic_DNA"/>
</dbReference>
<dbReference type="AlphaFoldDB" id="A0ABD2ZSE0"/>
<protein>
    <submittedName>
        <fullName evidence="1">Uncharacterized protein</fullName>
    </submittedName>
</protein>
<dbReference type="Proteomes" id="UP001630127">
    <property type="component" value="Unassembled WGS sequence"/>
</dbReference>
<reference evidence="1 2" key="1">
    <citation type="submission" date="2024-11" db="EMBL/GenBank/DDBJ databases">
        <title>A near-complete genome assembly of Cinchona calisaya.</title>
        <authorList>
            <person name="Lian D.C."/>
            <person name="Zhao X.W."/>
            <person name="Wei L."/>
        </authorList>
    </citation>
    <scope>NUCLEOTIDE SEQUENCE [LARGE SCALE GENOMIC DNA]</scope>
    <source>
        <tissue evidence="1">Nenye</tissue>
    </source>
</reference>
<sequence>MLAKQAWRILVNENSLSHRILKAKYFPKLSILQVNKRAGASYMWLSILEGKNLLMHMLIKRVGLVKSINIWKDPWIPLPSTFYELQIVISRPPSLANEVYGIGDKVAILVGQVGEIETPVFLRDERDWFGVVIRDEREWFVAGLPEQRDGV</sequence>
<accession>A0ABD2ZSE0</accession>